<feature type="compositionally biased region" description="Polar residues" evidence="3">
    <location>
        <begin position="633"/>
        <end position="643"/>
    </location>
</feature>
<sequence length="643" mass="68432">MGNAAGKLNGAMVCDGGGLAPTGIYAEDAQDYDVKVVQRLILARQMAPFYTGADEPDPAEPLPGTENDLSTAGSAGTTRTSDDGWWSYNLMVAQQAQKSNAEGGADSLDTPLSHQMSAASSSAALHDTATDSVGSHPPSPGFSARRHVRKGSGFFQRLKAGGHRSPGGSTAEPPKSLSASPTAASVRHERSMSELSQQLPPVANDAAAAEACRRLLRRYVECPICFLYYPQNTNYTRCCHKPICTECFVQIKRKIEEGCVAPTHCPYCVEPNLGIVYYPPGIITGAARSNYMKHRTQLSSNLSHGSPTQLHMPRLLSESGRARSYTSADSREPAIVMTDDIRPARMRELNATLQTRHREQLRSAENMALVAAATRRASARQLPESQLAVLSPQFSSLLPPPPSSLPNRRLFARSPVSATDGCQPPSSATGPEYMSYITAMHAAGRVDLEDFLIQEAIRQSLADQEATAAATESGGGHSEPTTETDPTTAPESPSDTNVKQLTDVLPVACALNDLESSDHNDQEGAAGGAPLVLDESELDAIASVTSRPRPALPSAATSPVLTVETVAPSPDDLMSFANVDTLESEDTAASSMMTLRSPGSPPGRPLRRRPPPPPPPSKQQQQQQESRSGADDASQTQPPLILL</sequence>
<name>A0A9W8GK27_9FUNG</name>
<protein>
    <submittedName>
        <fullName evidence="5">SNF1-interacting protein</fullName>
    </submittedName>
</protein>
<feature type="compositionally biased region" description="Low complexity" evidence="3">
    <location>
        <begin position="465"/>
        <end position="496"/>
    </location>
</feature>
<organism evidence="5 6">
    <name type="scientific">Coemansia spiralis</name>
    <dbReference type="NCBI Taxonomy" id="417178"/>
    <lineage>
        <taxon>Eukaryota</taxon>
        <taxon>Fungi</taxon>
        <taxon>Fungi incertae sedis</taxon>
        <taxon>Zoopagomycota</taxon>
        <taxon>Kickxellomycotina</taxon>
        <taxon>Kickxellomycetes</taxon>
        <taxon>Kickxellales</taxon>
        <taxon>Kickxellaceae</taxon>
        <taxon>Coemansia</taxon>
    </lineage>
</organism>
<accession>A0A9W8GK27</accession>
<gene>
    <name evidence="5" type="primary">SIP5</name>
    <name evidence="5" type="ORF">IWW39_004062</name>
</gene>
<evidence type="ECO:0000313" key="5">
    <source>
        <dbReference type="EMBL" id="KAJ2685777.1"/>
    </source>
</evidence>
<dbReference type="Proteomes" id="UP001151516">
    <property type="component" value="Unassembled WGS sequence"/>
</dbReference>
<keyword evidence="2" id="KW-0862">Zinc</keyword>
<dbReference type="AlphaFoldDB" id="A0A9W8GK27"/>
<dbReference type="GO" id="GO:0008270">
    <property type="term" value="F:zinc ion binding"/>
    <property type="evidence" value="ECO:0007669"/>
    <property type="project" value="UniProtKB-KW"/>
</dbReference>
<keyword evidence="2" id="KW-0863">Zinc-finger</keyword>
<feature type="region of interest" description="Disordered" evidence="3">
    <location>
        <begin position="579"/>
        <end position="643"/>
    </location>
</feature>
<comment type="similarity">
    <text evidence="1">Belongs to the SIP5 family.</text>
</comment>
<evidence type="ECO:0000313" key="6">
    <source>
        <dbReference type="Proteomes" id="UP001151516"/>
    </source>
</evidence>
<dbReference type="InterPro" id="IPR001841">
    <property type="entry name" value="Znf_RING"/>
</dbReference>
<comment type="caution">
    <text evidence="5">The sequence shown here is derived from an EMBL/GenBank/DDBJ whole genome shotgun (WGS) entry which is preliminary data.</text>
</comment>
<dbReference type="EMBL" id="JANBTX010000135">
    <property type="protein sequence ID" value="KAJ2685777.1"/>
    <property type="molecule type" value="Genomic_DNA"/>
</dbReference>
<evidence type="ECO:0000256" key="2">
    <source>
        <dbReference type="PROSITE-ProRule" id="PRU00175"/>
    </source>
</evidence>
<proteinExistence type="inferred from homology"/>
<feature type="compositionally biased region" description="Low complexity" evidence="3">
    <location>
        <begin position="70"/>
        <end position="79"/>
    </location>
</feature>
<feature type="region of interest" description="Disordered" evidence="3">
    <location>
        <begin position="97"/>
        <end position="200"/>
    </location>
</feature>
<dbReference type="InterPro" id="IPR039301">
    <property type="entry name" value="Sip5/DA2"/>
</dbReference>
<feature type="region of interest" description="Disordered" evidence="3">
    <location>
        <begin position="51"/>
        <end position="80"/>
    </location>
</feature>
<feature type="domain" description="RING-type" evidence="4">
    <location>
        <begin position="222"/>
        <end position="268"/>
    </location>
</feature>
<feature type="compositionally biased region" description="Low complexity" evidence="3">
    <location>
        <begin position="618"/>
        <end position="627"/>
    </location>
</feature>
<reference evidence="5" key="1">
    <citation type="submission" date="2022-07" db="EMBL/GenBank/DDBJ databases">
        <title>Phylogenomic reconstructions and comparative analyses of Kickxellomycotina fungi.</title>
        <authorList>
            <person name="Reynolds N.K."/>
            <person name="Stajich J.E."/>
            <person name="Barry K."/>
            <person name="Grigoriev I.V."/>
            <person name="Crous P."/>
            <person name="Smith M.E."/>
        </authorList>
    </citation>
    <scope>NUCLEOTIDE SEQUENCE</scope>
    <source>
        <strain evidence="5">CBS 109367</strain>
    </source>
</reference>
<evidence type="ECO:0000256" key="1">
    <source>
        <dbReference type="ARBA" id="ARBA00010402"/>
    </source>
</evidence>
<dbReference type="GO" id="GO:0005737">
    <property type="term" value="C:cytoplasm"/>
    <property type="evidence" value="ECO:0007669"/>
    <property type="project" value="TreeGrafter"/>
</dbReference>
<dbReference type="SUPFAM" id="SSF57850">
    <property type="entry name" value="RING/U-box"/>
    <property type="match status" value="1"/>
</dbReference>
<dbReference type="PANTHER" id="PTHR31315">
    <property type="entry name" value="PROTEIN SIP5"/>
    <property type="match status" value="1"/>
</dbReference>
<dbReference type="PROSITE" id="PS50089">
    <property type="entry name" value="ZF_RING_2"/>
    <property type="match status" value="1"/>
</dbReference>
<dbReference type="PANTHER" id="PTHR31315:SF1">
    <property type="entry name" value="PROTEIN SIP5"/>
    <property type="match status" value="1"/>
</dbReference>
<evidence type="ECO:0000256" key="3">
    <source>
        <dbReference type="SAM" id="MobiDB-lite"/>
    </source>
</evidence>
<keyword evidence="6" id="KW-1185">Reference proteome</keyword>
<evidence type="ECO:0000259" key="4">
    <source>
        <dbReference type="PROSITE" id="PS50089"/>
    </source>
</evidence>
<feature type="region of interest" description="Disordered" evidence="3">
    <location>
        <begin position="463"/>
        <end position="497"/>
    </location>
</feature>
<dbReference type="OrthoDB" id="21471at2759"/>
<keyword evidence="2" id="KW-0479">Metal-binding</keyword>